<gene>
    <name evidence="5" type="ordered locus">Runsl_4973</name>
</gene>
<dbReference type="PANTHER" id="PTHR36984:SF1">
    <property type="entry name" value="CRISPR-ASSOCIATED ENDORIBONUCLEASE CAS6 1"/>
    <property type="match status" value="1"/>
</dbReference>
<evidence type="ECO:0000256" key="3">
    <source>
        <dbReference type="ARBA" id="ARBA00023118"/>
    </source>
</evidence>
<keyword evidence="2" id="KW-0694">RNA-binding</keyword>
<dbReference type="InterPro" id="IPR049435">
    <property type="entry name" value="Cas_Cas6_C"/>
</dbReference>
<dbReference type="GO" id="GO:0016788">
    <property type="term" value="F:hydrolase activity, acting on ester bonds"/>
    <property type="evidence" value="ECO:0007669"/>
    <property type="project" value="InterPro"/>
</dbReference>
<reference evidence="6" key="1">
    <citation type="submission" date="2011-06" db="EMBL/GenBank/DDBJ databases">
        <title>The complete genome of chromosome of Runella slithyformis DSM 19594.</title>
        <authorList>
            <consortium name="US DOE Joint Genome Institute (JGI-PGF)"/>
            <person name="Lucas S."/>
            <person name="Han J."/>
            <person name="Lapidus A."/>
            <person name="Bruce D."/>
            <person name="Goodwin L."/>
            <person name="Pitluck S."/>
            <person name="Peters L."/>
            <person name="Kyrpides N."/>
            <person name="Mavromatis K."/>
            <person name="Ivanova N."/>
            <person name="Ovchinnikova G."/>
            <person name="Zhang X."/>
            <person name="Misra M."/>
            <person name="Detter J.C."/>
            <person name="Tapia R."/>
            <person name="Han C."/>
            <person name="Land M."/>
            <person name="Hauser L."/>
            <person name="Markowitz V."/>
            <person name="Cheng J.-F."/>
            <person name="Hugenholtz P."/>
            <person name="Woyke T."/>
            <person name="Wu D."/>
            <person name="Tindall B."/>
            <person name="Faehrich R."/>
            <person name="Brambilla E."/>
            <person name="Klenk H.-P."/>
            <person name="Eisen J.A."/>
        </authorList>
    </citation>
    <scope>NUCLEOTIDE SEQUENCE [LARGE SCALE GENOMIC DNA]</scope>
    <source>
        <strain evidence="6">ATCC 29530 / DSM 19594 / LMG 11500 / NCIMB 11436 / LSU 4</strain>
    </source>
</reference>
<proteinExistence type="inferred from homology"/>
<keyword evidence="6" id="KW-1185">Reference proteome</keyword>
<dbReference type="InterPro" id="IPR010156">
    <property type="entry name" value="CRISPR-assoc_prot_Cas6"/>
</dbReference>
<keyword evidence="3" id="KW-0051">Antiviral defense</keyword>
<comment type="similarity">
    <text evidence="1">Belongs to the CRISPR-associated protein Cas6/Cse3/CasE family.</text>
</comment>
<evidence type="ECO:0000313" key="5">
    <source>
        <dbReference type="EMBL" id="AEI51282.1"/>
    </source>
</evidence>
<dbReference type="KEGG" id="rsi:Runsl_4973"/>
<evidence type="ECO:0000313" key="6">
    <source>
        <dbReference type="Proteomes" id="UP000000493"/>
    </source>
</evidence>
<evidence type="ECO:0000259" key="4">
    <source>
        <dbReference type="Pfam" id="PF01881"/>
    </source>
</evidence>
<dbReference type="Pfam" id="PF01881">
    <property type="entry name" value="Cas_Cas6_C"/>
    <property type="match status" value="1"/>
</dbReference>
<dbReference type="Proteomes" id="UP000000493">
    <property type="component" value="Chromosome"/>
</dbReference>
<name>A0A7U3ZQ32_RUNSL</name>
<dbReference type="InterPro" id="IPR045747">
    <property type="entry name" value="CRISPR-assoc_prot_Cas6_N_sf"/>
</dbReference>
<dbReference type="PANTHER" id="PTHR36984">
    <property type="entry name" value="CRISPR-ASSOCIATED ENDORIBONUCLEASE CAS6 1"/>
    <property type="match status" value="1"/>
</dbReference>
<reference evidence="5 6" key="2">
    <citation type="journal article" date="2012" name="Stand. Genomic Sci.">
        <title>Complete genome sequence of the aquatic bacterium Runella slithyformis type strain (LSU 4(T)).</title>
        <authorList>
            <person name="Copeland A."/>
            <person name="Zhang X."/>
            <person name="Misra M."/>
            <person name="Lapidus A."/>
            <person name="Nolan M."/>
            <person name="Lucas S."/>
            <person name="Deshpande S."/>
            <person name="Cheng J.F."/>
            <person name="Tapia R."/>
            <person name="Goodwin L.A."/>
            <person name="Pitluck S."/>
            <person name="Liolios K."/>
            <person name="Pagani I."/>
            <person name="Ivanova N."/>
            <person name="Mikhailova N."/>
            <person name="Pati A."/>
            <person name="Chen A."/>
            <person name="Palaniappan K."/>
            <person name="Land M."/>
            <person name="Hauser L."/>
            <person name="Pan C."/>
            <person name="Jeffries C.D."/>
            <person name="Detter J.C."/>
            <person name="Brambilla E.M."/>
            <person name="Rohde M."/>
            <person name="Djao O.D."/>
            <person name="Goker M."/>
            <person name="Sikorski J."/>
            <person name="Tindall B.J."/>
            <person name="Woyke T."/>
            <person name="Bristow J."/>
            <person name="Eisen J.A."/>
            <person name="Markowitz V."/>
            <person name="Hugenholtz P."/>
            <person name="Kyrpides N.C."/>
            <person name="Klenk H.P."/>
            <person name="Mavromatis K."/>
        </authorList>
    </citation>
    <scope>NUCLEOTIDE SEQUENCE [LARGE SCALE GENOMIC DNA]</scope>
    <source>
        <strain evidence="6">ATCC 29530 / DSM 19594 / LMG 11500 / NCIMB 11436 / LSU 4</strain>
    </source>
</reference>
<dbReference type="Gene3D" id="3.30.70.1900">
    <property type="match status" value="1"/>
</dbReference>
<dbReference type="EMBL" id="CP002859">
    <property type="protein sequence ID" value="AEI51282.1"/>
    <property type="molecule type" value="Genomic_DNA"/>
</dbReference>
<dbReference type="AlphaFoldDB" id="A0A7U3ZQ32"/>
<sequence>MRIHLKISANKAPVPFDHLPYLVGAFHKWLGQNELHGDVSLHSFSWLNGGKGTAKGLIFETGATWFISAFDETVIKQLIIGIQDSPEICFGMTVREIMIQETPDFESPKRFTLNSPVLLKGHDTPKTQKKHLEFSDPESDEALTKILTNKLTKAGLDSTGVKVYFDRTYQNAKTKLVNYRGIGNKASICPVIVEGTPEQIGFAWNVGMGHSTGIGFGALN</sequence>
<evidence type="ECO:0000256" key="2">
    <source>
        <dbReference type="ARBA" id="ARBA00022884"/>
    </source>
</evidence>
<organism evidence="5 6">
    <name type="scientific">Runella slithyformis (strain ATCC 29530 / DSM 19594 / LMG 11500 / NCIMB 11436 / LSU 4)</name>
    <dbReference type="NCBI Taxonomy" id="761193"/>
    <lineage>
        <taxon>Bacteria</taxon>
        <taxon>Pseudomonadati</taxon>
        <taxon>Bacteroidota</taxon>
        <taxon>Cytophagia</taxon>
        <taxon>Cytophagales</taxon>
        <taxon>Spirosomataceae</taxon>
        <taxon>Runella</taxon>
    </lineage>
</organism>
<dbReference type="GO" id="GO:0051607">
    <property type="term" value="P:defense response to virus"/>
    <property type="evidence" value="ECO:0007669"/>
    <property type="project" value="UniProtKB-KW"/>
</dbReference>
<dbReference type="CDD" id="cd21140">
    <property type="entry name" value="Cas6_I-like"/>
    <property type="match status" value="1"/>
</dbReference>
<feature type="domain" description="CRISPR associated protein Cas6 C-terminal" evidence="4">
    <location>
        <begin position="103"/>
        <end position="219"/>
    </location>
</feature>
<dbReference type="RefSeq" id="WP_013930566.1">
    <property type="nucleotide sequence ID" value="NC_015703.1"/>
</dbReference>
<evidence type="ECO:0000256" key="1">
    <source>
        <dbReference type="ARBA" id="ARBA00005937"/>
    </source>
</evidence>
<dbReference type="GO" id="GO:0003723">
    <property type="term" value="F:RNA binding"/>
    <property type="evidence" value="ECO:0007669"/>
    <property type="project" value="UniProtKB-KW"/>
</dbReference>
<protein>
    <submittedName>
        <fullName evidence="5">CRISPR-associated protein Cas6</fullName>
    </submittedName>
</protein>
<dbReference type="Gene3D" id="3.30.70.1890">
    <property type="match status" value="1"/>
</dbReference>
<accession>A0A7U3ZQ32</accession>
<dbReference type="NCBIfam" id="TIGR01877">
    <property type="entry name" value="cas_cas6"/>
    <property type="match status" value="1"/>
</dbReference>